<dbReference type="InterPro" id="IPR044865">
    <property type="entry name" value="MRH_dom"/>
</dbReference>
<dbReference type="PROSITE" id="PS00018">
    <property type="entry name" value="EF_HAND_1"/>
    <property type="match status" value="1"/>
</dbReference>
<dbReference type="Pfam" id="PF13202">
    <property type="entry name" value="EF-hand_5"/>
    <property type="match status" value="2"/>
</dbReference>
<evidence type="ECO:0000256" key="1">
    <source>
        <dbReference type="ARBA" id="ARBA00022387"/>
    </source>
</evidence>
<dbReference type="Proteomes" id="UP000037510">
    <property type="component" value="Unassembled WGS sequence"/>
</dbReference>
<dbReference type="InterPro" id="IPR039794">
    <property type="entry name" value="Gtb1-like"/>
</dbReference>
<dbReference type="InterPro" id="IPR009011">
    <property type="entry name" value="Man6P_isomerase_rcpt-bd_dom_sf"/>
</dbReference>
<evidence type="ECO:0000259" key="9">
    <source>
        <dbReference type="PROSITE" id="PS50222"/>
    </source>
</evidence>
<feature type="coiled-coil region" evidence="6">
    <location>
        <begin position="365"/>
        <end position="399"/>
    </location>
</feature>
<dbReference type="GO" id="GO:0005509">
    <property type="term" value="F:calcium ion binding"/>
    <property type="evidence" value="ECO:0007669"/>
    <property type="project" value="InterPro"/>
</dbReference>
<evidence type="ECO:0000256" key="8">
    <source>
        <dbReference type="SAM" id="SignalP"/>
    </source>
</evidence>
<protein>
    <recommendedName>
        <fullName evidence="1">Glucosidase 2 subunit beta</fullName>
    </recommendedName>
</protein>
<evidence type="ECO:0000313" key="12">
    <source>
        <dbReference type="Proteomes" id="UP000037510"/>
    </source>
</evidence>
<evidence type="ECO:0000256" key="3">
    <source>
        <dbReference type="ARBA" id="ARBA00022824"/>
    </source>
</evidence>
<dbReference type="AlphaFoldDB" id="A0A0L7LAG7"/>
<evidence type="ECO:0000259" key="10">
    <source>
        <dbReference type="PROSITE" id="PS51914"/>
    </source>
</evidence>
<dbReference type="SUPFAM" id="SSF47473">
    <property type="entry name" value="EF-hand"/>
    <property type="match status" value="1"/>
</dbReference>
<dbReference type="PROSITE" id="PS51914">
    <property type="entry name" value="MRH"/>
    <property type="match status" value="1"/>
</dbReference>
<evidence type="ECO:0000256" key="2">
    <source>
        <dbReference type="ARBA" id="ARBA00022729"/>
    </source>
</evidence>
<dbReference type="InterPro" id="IPR036055">
    <property type="entry name" value="LDL_receptor-like_sf"/>
</dbReference>
<name>A0A0L7LAG7_OPEBR</name>
<keyword evidence="12" id="KW-1185">Reference proteome</keyword>
<feature type="compositionally biased region" description="Acidic residues" evidence="7">
    <location>
        <begin position="306"/>
        <end position="353"/>
    </location>
</feature>
<keyword evidence="6" id="KW-0175">Coiled coil</keyword>
<dbReference type="InterPro" id="IPR028146">
    <property type="entry name" value="PRKCSH_N"/>
</dbReference>
<dbReference type="SUPFAM" id="SSF57424">
    <property type="entry name" value="LDL receptor-like module"/>
    <property type="match status" value="1"/>
</dbReference>
<dbReference type="EMBL" id="JTDY01002064">
    <property type="protein sequence ID" value="KOB72196.1"/>
    <property type="molecule type" value="Genomic_DNA"/>
</dbReference>
<sequence>MVTYKWSTRDNSVFFLICSFIVYAHSDVPRPRGVSLAKASLYSPSKDFTCFDGTVTIPYNYVNDDYCDCFDGSDEPGTSACLNGVFHCTNAGHRPLNVPSSRVNDGVCDCCDGTDEYAAPDICSNICEDLGKEAKAEARRIAELYKAGSHLRKEFVEKGFKKCNEMSEQLNQFEKDKVEAEAIKAEKEAYKNEVEVRENEALKVYREAEALERQKKDEQEKATLLKESTEQFDKYDSNGDGELTRDEINVVNLFDKDKDGQVDDEEFQYFFGEKETVDKEAFGTSVWPLLKPFLMMEQGMFRPEDTEQLDNEPEVEADEISDPDVEYVGNDDDNSDDNSDLDLPQDEGEEHEPEPDKSITYDEETQKLVNEATDARQQLTEAERTVHEIESHIRNIQQNLEKDYGLHKEFATLDGECFEFEDKEYIYRVCMFQKVTQKSKNGGAEVGLGNWGEWAGGENRDNNKYSAMKYTNGMSCWNGPQRSALVNINCGLETKLLSVTEPYRCEYKIELTTPAACDEANAAQHHSSHDEL</sequence>
<dbReference type="InterPro" id="IPR018247">
    <property type="entry name" value="EF_Hand_1_Ca_BS"/>
</dbReference>
<accession>A0A0L7LAG7</accession>
<keyword evidence="4" id="KW-0106">Calcium</keyword>
<evidence type="ECO:0000256" key="4">
    <source>
        <dbReference type="ARBA" id="ARBA00022837"/>
    </source>
</evidence>
<dbReference type="PANTHER" id="PTHR12630">
    <property type="entry name" value="N-LINKED OLIGOSACCHARIDE PROCESSING"/>
    <property type="match status" value="1"/>
</dbReference>
<keyword evidence="3" id="KW-0256">Endoplasmic reticulum</keyword>
<keyword evidence="2 8" id="KW-0732">Signal</keyword>
<dbReference type="GO" id="GO:0017177">
    <property type="term" value="C:glucosidase II complex"/>
    <property type="evidence" value="ECO:0007669"/>
    <property type="project" value="TreeGrafter"/>
</dbReference>
<dbReference type="Pfam" id="PF13015">
    <property type="entry name" value="PRKCSH_1"/>
    <property type="match status" value="1"/>
</dbReference>
<dbReference type="Pfam" id="PF12999">
    <property type="entry name" value="PRKCSH-like"/>
    <property type="match status" value="1"/>
</dbReference>
<keyword evidence="5" id="KW-1015">Disulfide bond</keyword>
<dbReference type="InterPro" id="IPR036607">
    <property type="entry name" value="PRKCSH"/>
</dbReference>
<comment type="caution">
    <text evidence="11">The sequence shown here is derived from an EMBL/GenBank/DDBJ whole genome shotgun (WGS) entry which is preliminary data.</text>
</comment>
<feature type="domain" description="MRH" evidence="10">
    <location>
        <begin position="415"/>
        <end position="519"/>
    </location>
</feature>
<evidence type="ECO:0000256" key="6">
    <source>
        <dbReference type="SAM" id="Coils"/>
    </source>
</evidence>
<evidence type="ECO:0000256" key="7">
    <source>
        <dbReference type="SAM" id="MobiDB-lite"/>
    </source>
</evidence>
<feature type="domain" description="EF-hand" evidence="9">
    <location>
        <begin position="249"/>
        <end position="277"/>
    </location>
</feature>
<dbReference type="Gene3D" id="1.10.238.10">
    <property type="entry name" value="EF-hand"/>
    <property type="match status" value="1"/>
</dbReference>
<proteinExistence type="predicted"/>
<evidence type="ECO:0000313" key="11">
    <source>
        <dbReference type="EMBL" id="KOB72196.1"/>
    </source>
</evidence>
<dbReference type="InterPro" id="IPR002048">
    <property type="entry name" value="EF_hand_dom"/>
</dbReference>
<reference evidence="11 12" key="1">
    <citation type="journal article" date="2015" name="Genome Biol. Evol.">
        <title>The genome of winter moth (Operophtera brumata) provides a genomic perspective on sexual dimorphism and phenology.</title>
        <authorList>
            <person name="Derks M.F."/>
            <person name="Smit S."/>
            <person name="Salis L."/>
            <person name="Schijlen E."/>
            <person name="Bossers A."/>
            <person name="Mateman C."/>
            <person name="Pijl A.S."/>
            <person name="de Ridder D."/>
            <person name="Groenen M.A."/>
            <person name="Visser M.E."/>
            <person name="Megens H.J."/>
        </authorList>
    </citation>
    <scope>NUCLEOTIDE SEQUENCE [LARGE SCALE GENOMIC DNA]</scope>
    <source>
        <strain evidence="11">WM2013NL</strain>
        <tissue evidence="11">Head and thorax</tissue>
    </source>
</reference>
<feature type="signal peptide" evidence="8">
    <location>
        <begin position="1"/>
        <end position="26"/>
    </location>
</feature>
<dbReference type="PROSITE" id="PS50222">
    <property type="entry name" value="EF_HAND_2"/>
    <property type="match status" value="1"/>
</dbReference>
<organism evidence="11 12">
    <name type="scientific">Operophtera brumata</name>
    <name type="common">Winter moth</name>
    <name type="synonym">Phalaena brumata</name>
    <dbReference type="NCBI Taxonomy" id="104452"/>
    <lineage>
        <taxon>Eukaryota</taxon>
        <taxon>Metazoa</taxon>
        <taxon>Ecdysozoa</taxon>
        <taxon>Arthropoda</taxon>
        <taxon>Hexapoda</taxon>
        <taxon>Insecta</taxon>
        <taxon>Pterygota</taxon>
        <taxon>Neoptera</taxon>
        <taxon>Endopterygota</taxon>
        <taxon>Lepidoptera</taxon>
        <taxon>Glossata</taxon>
        <taxon>Ditrysia</taxon>
        <taxon>Geometroidea</taxon>
        <taxon>Geometridae</taxon>
        <taxon>Larentiinae</taxon>
        <taxon>Operophtera</taxon>
    </lineage>
</organism>
<dbReference type="InterPro" id="IPR011992">
    <property type="entry name" value="EF-hand-dom_pair"/>
</dbReference>
<feature type="region of interest" description="Disordered" evidence="7">
    <location>
        <begin position="306"/>
        <end position="363"/>
    </location>
</feature>
<gene>
    <name evidence="11" type="ORF">OBRU01_12671</name>
</gene>
<dbReference type="SUPFAM" id="SSF50911">
    <property type="entry name" value="Mannose 6-phosphate receptor domain"/>
    <property type="match status" value="1"/>
</dbReference>
<dbReference type="GO" id="GO:0006491">
    <property type="term" value="P:N-glycan processing"/>
    <property type="evidence" value="ECO:0007669"/>
    <property type="project" value="TreeGrafter"/>
</dbReference>
<feature type="chain" id="PRO_5005573306" description="Glucosidase 2 subunit beta" evidence="8">
    <location>
        <begin position="27"/>
        <end position="532"/>
    </location>
</feature>
<feature type="compositionally biased region" description="Basic and acidic residues" evidence="7">
    <location>
        <begin position="354"/>
        <end position="363"/>
    </location>
</feature>
<feature type="coiled-coil region" evidence="6">
    <location>
        <begin position="163"/>
        <end position="228"/>
    </location>
</feature>
<dbReference type="PANTHER" id="PTHR12630:SF1">
    <property type="entry name" value="GLUCOSIDASE 2 SUBUNIT BETA"/>
    <property type="match status" value="1"/>
</dbReference>
<evidence type="ECO:0000256" key="5">
    <source>
        <dbReference type="ARBA" id="ARBA00023157"/>
    </source>
</evidence>
<dbReference type="STRING" id="104452.A0A0L7LAG7"/>
<dbReference type="Gene3D" id="2.70.130.10">
    <property type="entry name" value="Mannose-6-phosphate receptor binding domain"/>
    <property type="match status" value="1"/>
</dbReference>